<name>A0ABN3LEK0_9MICO</name>
<reference evidence="2 3" key="1">
    <citation type="journal article" date="2019" name="Int. J. Syst. Evol. Microbiol.">
        <title>The Global Catalogue of Microorganisms (GCM) 10K type strain sequencing project: providing services to taxonomists for standard genome sequencing and annotation.</title>
        <authorList>
            <consortium name="The Broad Institute Genomics Platform"/>
            <consortium name="The Broad Institute Genome Sequencing Center for Infectious Disease"/>
            <person name="Wu L."/>
            <person name="Ma J."/>
        </authorList>
    </citation>
    <scope>NUCLEOTIDE SEQUENCE [LARGE SCALE GENOMIC DNA]</scope>
    <source>
        <strain evidence="2 3">JCM 16259</strain>
    </source>
</reference>
<proteinExistence type="predicted"/>
<gene>
    <name evidence="2" type="ORF">GCM10009858_20970</name>
</gene>
<dbReference type="EMBL" id="BAAARE010000008">
    <property type="protein sequence ID" value="GAA2482943.1"/>
    <property type="molecule type" value="Genomic_DNA"/>
</dbReference>
<protein>
    <recommendedName>
        <fullName evidence="1">DUF4178 domain-containing protein</fullName>
    </recommendedName>
</protein>
<evidence type="ECO:0000313" key="3">
    <source>
        <dbReference type="Proteomes" id="UP001500730"/>
    </source>
</evidence>
<accession>A0ABN3LEK0</accession>
<keyword evidence="3" id="KW-1185">Reference proteome</keyword>
<dbReference type="Proteomes" id="UP001500730">
    <property type="component" value="Unassembled WGS sequence"/>
</dbReference>
<comment type="caution">
    <text evidence="2">The sequence shown here is derived from an EMBL/GenBank/DDBJ whole genome shotgun (WGS) entry which is preliminary data.</text>
</comment>
<dbReference type="RefSeq" id="WP_344254848.1">
    <property type="nucleotide sequence ID" value="NZ_BAAARE010000008.1"/>
</dbReference>
<dbReference type="InterPro" id="IPR025235">
    <property type="entry name" value="DUF4178"/>
</dbReference>
<evidence type="ECO:0000313" key="2">
    <source>
        <dbReference type="EMBL" id="GAA2482943.1"/>
    </source>
</evidence>
<dbReference type="Pfam" id="PF13785">
    <property type="entry name" value="DUF4178"/>
    <property type="match status" value="1"/>
</dbReference>
<evidence type="ECO:0000259" key="1">
    <source>
        <dbReference type="Pfam" id="PF13785"/>
    </source>
</evidence>
<organism evidence="2 3">
    <name type="scientific">Terrabacter carboxydivorans</name>
    <dbReference type="NCBI Taxonomy" id="619730"/>
    <lineage>
        <taxon>Bacteria</taxon>
        <taxon>Bacillati</taxon>
        <taxon>Actinomycetota</taxon>
        <taxon>Actinomycetes</taxon>
        <taxon>Micrococcales</taxon>
        <taxon>Intrasporangiaceae</taxon>
        <taxon>Terrabacter</taxon>
    </lineage>
</organism>
<sequence length="158" mass="17167">MRAQLRASQVAPGAVLELAGEPRRVIGSLHFVMPGRDWREHCLETESGPHEWLSVRPRGGPTVVHWTPRYDLFGEPDVGGMTMDGREWVFDDSGHATYTATGDTGTGNTGSCDYVELVAADGSGARLVFESFDGGVWEVSVGRPLDPSLVRSYRAPHA</sequence>
<feature type="domain" description="DUF4178" evidence="1">
    <location>
        <begin position="12"/>
        <end position="147"/>
    </location>
</feature>